<accession>A0ABQ3C3E7</accession>
<name>A0ABQ3C3E7_9GAMM</name>
<dbReference type="RefSeq" id="WP_189449563.1">
    <property type="nucleotide sequence ID" value="NZ_BMXY01000002.1"/>
</dbReference>
<proteinExistence type="predicted"/>
<protein>
    <recommendedName>
        <fullName evidence="2">Beta-lactamase-related domain-containing protein</fullName>
    </recommendedName>
</protein>
<dbReference type="Pfam" id="PF00144">
    <property type="entry name" value="Beta-lactamase"/>
    <property type="match status" value="1"/>
</dbReference>
<dbReference type="InterPro" id="IPR012338">
    <property type="entry name" value="Beta-lactam/transpept-like"/>
</dbReference>
<keyword evidence="4" id="KW-1185">Reference proteome</keyword>
<dbReference type="Gene3D" id="3.40.710.10">
    <property type="entry name" value="DD-peptidase/beta-lactamase superfamily"/>
    <property type="match status" value="1"/>
</dbReference>
<dbReference type="PANTHER" id="PTHR43283:SF3">
    <property type="entry name" value="BETA-LACTAMASE FAMILY PROTEIN (AFU_ORTHOLOGUE AFUA_5G07500)"/>
    <property type="match status" value="1"/>
</dbReference>
<evidence type="ECO:0000259" key="2">
    <source>
        <dbReference type="Pfam" id="PF00144"/>
    </source>
</evidence>
<feature type="signal peptide" evidence="1">
    <location>
        <begin position="1"/>
        <end position="25"/>
    </location>
</feature>
<comment type="caution">
    <text evidence="3">The sequence shown here is derived from an EMBL/GenBank/DDBJ whole genome shotgun (WGS) entry which is preliminary data.</text>
</comment>
<gene>
    <name evidence="3" type="ORF">GCM10008101_20590</name>
</gene>
<dbReference type="InterPro" id="IPR001466">
    <property type="entry name" value="Beta-lactam-related"/>
</dbReference>
<reference evidence="4" key="1">
    <citation type="journal article" date="2019" name="Int. J. Syst. Evol. Microbiol.">
        <title>The Global Catalogue of Microorganisms (GCM) 10K type strain sequencing project: providing services to taxonomists for standard genome sequencing and annotation.</title>
        <authorList>
            <consortium name="The Broad Institute Genomics Platform"/>
            <consortium name="The Broad Institute Genome Sequencing Center for Infectious Disease"/>
            <person name="Wu L."/>
            <person name="Ma J."/>
        </authorList>
    </citation>
    <scope>NUCLEOTIDE SEQUENCE [LARGE SCALE GENOMIC DNA]</scope>
    <source>
        <strain evidence="4">KCTC 22558</strain>
    </source>
</reference>
<keyword evidence="1" id="KW-0732">Signal</keyword>
<dbReference type="SUPFAM" id="SSF56601">
    <property type="entry name" value="beta-lactamase/transpeptidase-like"/>
    <property type="match status" value="1"/>
</dbReference>
<feature type="domain" description="Beta-lactamase-related" evidence="2">
    <location>
        <begin position="36"/>
        <end position="343"/>
    </location>
</feature>
<feature type="chain" id="PRO_5046062568" description="Beta-lactamase-related domain-containing protein" evidence="1">
    <location>
        <begin position="26"/>
        <end position="370"/>
    </location>
</feature>
<dbReference type="Proteomes" id="UP000643403">
    <property type="component" value="Unassembled WGS sequence"/>
</dbReference>
<dbReference type="InterPro" id="IPR050789">
    <property type="entry name" value="Diverse_Enzym_Activities"/>
</dbReference>
<dbReference type="PANTHER" id="PTHR43283">
    <property type="entry name" value="BETA-LACTAMASE-RELATED"/>
    <property type="match status" value="1"/>
</dbReference>
<evidence type="ECO:0000256" key="1">
    <source>
        <dbReference type="SAM" id="SignalP"/>
    </source>
</evidence>
<evidence type="ECO:0000313" key="4">
    <source>
        <dbReference type="Proteomes" id="UP000643403"/>
    </source>
</evidence>
<sequence length="370" mass="39892">MSLRPMRLAAVACALLLALPLAAPARDHALEAQADRLAAQEHFDGVILVGGGHDVRMRRAYGPEDAERGIAATPATRYQAGSFSKWLASVVVLRLVDQGRLSLDKPVSTWLPDYANGDRVTLHHLLSHTSGVPNDLAAALKANGTMAAFAGIDALTAVRRFASSPLAFAPGERFDYSHSNWLVVQAVIERVTGHPYAQVAREQVLQPLRLRDSGVSVGDFYGIPHAARGYDALHPQAKPASTAMLSPVPEFLGPVGGLYGTADDLLRLLDGVYDGDLLSPSSREALWRVNVPEQDYAYGGRVRTRRIDGREHRLSWNNNSNGPYKSLIVRADDGRSVVLLNNSRIDGAALTRIAEALLGVEAEQPTPAAH</sequence>
<dbReference type="EMBL" id="BMXY01000002">
    <property type="protein sequence ID" value="GGZ66313.1"/>
    <property type="molecule type" value="Genomic_DNA"/>
</dbReference>
<evidence type="ECO:0000313" key="3">
    <source>
        <dbReference type="EMBL" id="GGZ66313.1"/>
    </source>
</evidence>
<organism evidence="3 4">
    <name type="scientific">Cognatilysobacter xinjiangensis</name>
    <dbReference type="NCBI Taxonomy" id="546892"/>
    <lineage>
        <taxon>Bacteria</taxon>
        <taxon>Pseudomonadati</taxon>
        <taxon>Pseudomonadota</taxon>
        <taxon>Gammaproteobacteria</taxon>
        <taxon>Lysobacterales</taxon>
        <taxon>Lysobacteraceae</taxon>
        <taxon>Cognatilysobacter</taxon>
    </lineage>
</organism>